<comment type="caution">
    <text evidence="2">The sequence shown here is derived from an EMBL/GenBank/DDBJ whole genome shotgun (WGS) entry which is preliminary data.</text>
</comment>
<evidence type="ECO:0000313" key="2">
    <source>
        <dbReference type="EMBL" id="HJC05858.1"/>
    </source>
</evidence>
<accession>A0A9D2SI30</accession>
<evidence type="ECO:0000256" key="1">
    <source>
        <dbReference type="SAM" id="MobiDB-lite"/>
    </source>
</evidence>
<feature type="region of interest" description="Disordered" evidence="1">
    <location>
        <begin position="594"/>
        <end position="644"/>
    </location>
</feature>
<reference evidence="2" key="2">
    <citation type="submission" date="2021-04" db="EMBL/GenBank/DDBJ databases">
        <authorList>
            <person name="Gilroy R."/>
        </authorList>
    </citation>
    <scope>NUCLEOTIDE SEQUENCE</scope>
    <source>
        <strain evidence="2">CHK180-15479</strain>
    </source>
</reference>
<name>A0A9D2SI30_9FIRM</name>
<dbReference type="Proteomes" id="UP000823910">
    <property type="component" value="Unassembled WGS sequence"/>
</dbReference>
<evidence type="ECO:0000313" key="3">
    <source>
        <dbReference type="Proteomes" id="UP000823910"/>
    </source>
</evidence>
<feature type="compositionally biased region" description="Polar residues" evidence="1">
    <location>
        <begin position="594"/>
        <end position="620"/>
    </location>
</feature>
<gene>
    <name evidence="2" type="ORF">H9704_06855</name>
</gene>
<organism evidence="2 3">
    <name type="scientific">Candidatus Enterocloster excrementipullorum</name>
    <dbReference type="NCBI Taxonomy" id="2838559"/>
    <lineage>
        <taxon>Bacteria</taxon>
        <taxon>Bacillati</taxon>
        <taxon>Bacillota</taxon>
        <taxon>Clostridia</taxon>
        <taxon>Lachnospirales</taxon>
        <taxon>Lachnospiraceae</taxon>
        <taxon>Enterocloster</taxon>
    </lineage>
</organism>
<dbReference type="AlphaFoldDB" id="A0A9D2SI30"/>
<sequence length="644" mass="73180">MITDMNQLEQREYQDYINTVSNSGTNSPEGRDKAFLMFSKLMNMPSIYENYRSQPNAPLPNEEAALVQDFLNSLYVNGKKLFSPPVDQTNYRERLTDAMARISVDMVDFHSTKVPYIQHTDGHCSAIFPVSTPLSITIPQKPAWYKQLFKRFNSSWNQEVNEYNEAVRNTAQAEKLHQETSEFADKLIERARKRELQTAALEARHGKDIFDQHIKDVFNKTPNEVHTLYIKPADHILKNIGRENVPAGFAIGMMMAEENMTFDQAISPEMAGKRREYGQRFDRFFKRMGEIHRLPDDTPELTAEKVRQFKTDIAPVFADVIASYASESIYPVDGNNPDSILKAGQRNTLLTSYCQGLVQMFRNTMSMKDPLRVQYAAATGEVIRERAAGLDGNQHLTSHEKALSELAKASLPDSAGADSCLETIRAYCPSVLEIYSEPQKMENLKKTMNVYAYAATALDVCTRSNTLTNTNFQHTLFNSAIEGNLMKNEDEIMFGNATLMLSLTEYQGLKNMPEPIKTQFSQPFCVNAYVKTQAYNLYQARFSSVSMDNMTSETLSRHIDCVEKGIPSPGQEDAFKNSDKQEELRKLNEFNLRQSRQPVSFNELNARQASQQGRSTSPSHVHTRQQQKGHSSVPDQLHRNVPSR</sequence>
<protein>
    <submittedName>
        <fullName evidence="2">Uncharacterized protein</fullName>
    </submittedName>
</protein>
<reference evidence="2" key="1">
    <citation type="journal article" date="2021" name="PeerJ">
        <title>Extensive microbial diversity within the chicken gut microbiome revealed by metagenomics and culture.</title>
        <authorList>
            <person name="Gilroy R."/>
            <person name="Ravi A."/>
            <person name="Getino M."/>
            <person name="Pursley I."/>
            <person name="Horton D.L."/>
            <person name="Alikhan N.F."/>
            <person name="Baker D."/>
            <person name="Gharbi K."/>
            <person name="Hall N."/>
            <person name="Watson M."/>
            <person name="Adriaenssens E.M."/>
            <person name="Foster-Nyarko E."/>
            <person name="Jarju S."/>
            <person name="Secka A."/>
            <person name="Antonio M."/>
            <person name="Oren A."/>
            <person name="Chaudhuri R.R."/>
            <person name="La Ragione R."/>
            <person name="Hildebrand F."/>
            <person name="Pallen M.J."/>
        </authorList>
    </citation>
    <scope>NUCLEOTIDE SEQUENCE</scope>
    <source>
        <strain evidence="2">CHK180-15479</strain>
    </source>
</reference>
<dbReference type="EMBL" id="DWWT01000029">
    <property type="protein sequence ID" value="HJC05858.1"/>
    <property type="molecule type" value="Genomic_DNA"/>
</dbReference>
<proteinExistence type="predicted"/>